<feature type="transmembrane region" description="Helical" evidence="1">
    <location>
        <begin position="27"/>
        <end position="50"/>
    </location>
</feature>
<proteinExistence type="predicted"/>
<organism evidence="2 3">
    <name type="scientific">Aeromonas schubertii</name>
    <dbReference type="NCBI Taxonomy" id="652"/>
    <lineage>
        <taxon>Bacteria</taxon>
        <taxon>Pseudomonadati</taxon>
        <taxon>Pseudomonadota</taxon>
        <taxon>Gammaproteobacteria</taxon>
        <taxon>Aeromonadales</taxon>
        <taxon>Aeromonadaceae</taxon>
        <taxon>Aeromonas</taxon>
    </lineage>
</organism>
<reference evidence="2 3" key="1">
    <citation type="submission" date="2021-09" db="EMBL/GenBank/DDBJ databases">
        <title>Aeromonas schubertii isolated from Asian sea bass.</title>
        <authorList>
            <person name="Pinpimai K."/>
        </authorList>
    </citation>
    <scope>NUCLEOTIDE SEQUENCE [LARGE SCALE GENOMIC DNA]</scope>
    <source>
        <strain evidence="2 3">CHULA2021a</strain>
    </source>
</reference>
<name>A0ABS7VER6_9GAMM</name>
<dbReference type="RefSeq" id="WP_224163484.1">
    <property type="nucleotide sequence ID" value="NZ_JAIRBT010000028.1"/>
</dbReference>
<keyword evidence="3" id="KW-1185">Reference proteome</keyword>
<keyword evidence="1" id="KW-1133">Transmembrane helix</keyword>
<dbReference type="EMBL" id="JAIRBT010000028">
    <property type="protein sequence ID" value="MBZ6067856.1"/>
    <property type="molecule type" value="Genomic_DNA"/>
</dbReference>
<dbReference type="InterPro" id="IPR010865">
    <property type="entry name" value="DUF1499"/>
</dbReference>
<keyword evidence="1" id="KW-0812">Transmembrane</keyword>
<evidence type="ECO:0000256" key="1">
    <source>
        <dbReference type="SAM" id="Phobius"/>
    </source>
</evidence>
<gene>
    <name evidence="2" type="ORF">LA374_16815</name>
</gene>
<accession>A0ABS7VER6</accession>
<evidence type="ECO:0000313" key="3">
    <source>
        <dbReference type="Proteomes" id="UP000774958"/>
    </source>
</evidence>
<protein>
    <submittedName>
        <fullName evidence="2">DUF1499 domain-containing protein</fullName>
    </submittedName>
</protein>
<keyword evidence="1" id="KW-0472">Membrane</keyword>
<feature type="transmembrane region" description="Helical" evidence="1">
    <location>
        <begin position="57"/>
        <end position="74"/>
    </location>
</feature>
<comment type="caution">
    <text evidence="2">The sequence shown here is derived from an EMBL/GenBank/DDBJ whole genome shotgun (WGS) entry which is preliminary data.</text>
</comment>
<dbReference type="Pfam" id="PF07386">
    <property type="entry name" value="DUF1499"/>
    <property type="match status" value="1"/>
</dbReference>
<evidence type="ECO:0000313" key="2">
    <source>
        <dbReference type="EMBL" id="MBZ6067856.1"/>
    </source>
</evidence>
<dbReference type="Proteomes" id="UP000774958">
    <property type="component" value="Unassembled WGS sequence"/>
</dbReference>
<sequence>MPSHLILPLLAWSLLLAGPLLTRLGLWPWWSGFISCGASALIALFLLLRLPWRPQRVSALLGALPLLPLLWFMVQALRHPLQNDVATDPYSPPPLLWAEQLRGEGDLPINQGILKAFADNPGPLYTAALPGQVIAVAETLMQARGWQTLRTPQGLQAVATSPWFGFVDDIALRIRVGQETRVDMRSASRVGQSDLGANRARIVAFMQDLDRELARHAPGGTTTRH</sequence>